<evidence type="ECO:0000256" key="2">
    <source>
        <dbReference type="HAMAP-Rule" id="MF_01940"/>
    </source>
</evidence>
<evidence type="ECO:0000313" key="4">
    <source>
        <dbReference type="Proteomes" id="UP000198733"/>
    </source>
</evidence>
<comment type="function">
    <text evidence="2">Hydrolyzes RNA 2',3'-cyclic phosphodiester to an RNA 2'-phosphomonoester.</text>
</comment>
<dbReference type="EC" id="3.1.4.58" evidence="2"/>
<gene>
    <name evidence="3" type="ORF">SAMN05216232_1515</name>
</gene>
<dbReference type="InterPro" id="IPR009097">
    <property type="entry name" value="Cyclic_Pdiesterase"/>
</dbReference>
<dbReference type="SUPFAM" id="SSF55144">
    <property type="entry name" value="LigT-like"/>
    <property type="match status" value="1"/>
</dbReference>
<keyword evidence="3" id="KW-0436">Ligase</keyword>
<keyword evidence="1 2" id="KW-0378">Hydrolase</keyword>
<dbReference type="Proteomes" id="UP000198733">
    <property type="component" value="Unassembled WGS sequence"/>
</dbReference>
<protein>
    <recommendedName>
        <fullName evidence="2">RNA 2',3'-cyclic phosphodiesterase</fullName>
        <shortName evidence="2">RNA 2',3'-CPDase</shortName>
        <ecNumber evidence="2">3.1.4.58</ecNumber>
    </recommendedName>
</protein>
<organism evidence="3 4">
    <name type="scientific">Virgibacillus subterraneus</name>
    <dbReference type="NCBI Taxonomy" id="621109"/>
    <lineage>
        <taxon>Bacteria</taxon>
        <taxon>Bacillati</taxon>
        <taxon>Bacillota</taxon>
        <taxon>Bacilli</taxon>
        <taxon>Bacillales</taxon>
        <taxon>Bacillaceae</taxon>
        <taxon>Virgibacillus</taxon>
    </lineage>
</organism>
<name>A0A1H9D6R9_9BACI</name>
<reference evidence="3 4" key="1">
    <citation type="submission" date="2016-10" db="EMBL/GenBank/DDBJ databases">
        <authorList>
            <person name="Varghese N."/>
            <person name="Submissions S."/>
        </authorList>
    </citation>
    <scope>NUCLEOTIDE SEQUENCE [LARGE SCALE GENOMIC DNA]</scope>
    <source>
        <strain evidence="3 4">CGMCC 1.7734</strain>
    </source>
</reference>
<feature type="active site" description="Proton acceptor" evidence="2">
    <location>
        <position position="129"/>
    </location>
</feature>
<dbReference type="GO" id="GO:0016874">
    <property type="term" value="F:ligase activity"/>
    <property type="evidence" value="ECO:0007669"/>
    <property type="project" value="UniProtKB-KW"/>
</dbReference>
<proteinExistence type="inferred from homology"/>
<dbReference type="Pfam" id="PF13563">
    <property type="entry name" value="2_5_RNA_ligase2"/>
    <property type="match status" value="1"/>
</dbReference>
<sequence length="189" mass="21944">MTNEPHYFIAIPLKERHKEYYSKWQFDLKEELPYKQWANKEDLHITLKFLGSVESNKLNQLLNYLNVLEKTNEFKIATGSLGFFGNPKKPRVLWVGVDKTSALAALHHDVEDVSVSAGFEKDRRPFSPHITLAKKWNGEEVSMSGLKEQYDNDERLDLIVNQVIVYRIFPARTPKYEVVAAYELKGEVD</sequence>
<feature type="active site" description="Proton donor" evidence="2">
    <location>
        <position position="44"/>
    </location>
</feature>
<dbReference type="EMBL" id="FOEH01000002">
    <property type="protein sequence ID" value="SEQ09047.1"/>
    <property type="molecule type" value="Genomic_DNA"/>
</dbReference>
<dbReference type="PANTHER" id="PTHR35561:SF1">
    <property type="entry name" value="RNA 2',3'-CYCLIC PHOSPHODIESTERASE"/>
    <property type="match status" value="1"/>
</dbReference>
<dbReference type="NCBIfam" id="TIGR02258">
    <property type="entry name" value="2_5_ligase"/>
    <property type="match status" value="1"/>
</dbReference>
<dbReference type="HAMAP" id="MF_01940">
    <property type="entry name" value="RNA_CPDase"/>
    <property type="match status" value="1"/>
</dbReference>
<evidence type="ECO:0000313" key="3">
    <source>
        <dbReference type="EMBL" id="SEQ09047.1"/>
    </source>
</evidence>
<feature type="short sequence motif" description="HXTX 1" evidence="2">
    <location>
        <begin position="44"/>
        <end position="47"/>
    </location>
</feature>
<comment type="catalytic activity">
    <reaction evidence="2">
        <text>a 3'-end 2',3'-cyclophospho-ribonucleotide-RNA + H2O = a 3'-end 2'-phospho-ribonucleotide-RNA + H(+)</text>
        <dbReference type="Rhea" id="RHEA:11828"/>
        <dbReference type="Rhea" id="RHEA-COMP:10464"/>
        <dbReference type="Rhea" id="RHEA-COMP:17353"/>
        <dbReference type="ChEBI" id="CHEBI:15377"/>
        <dbReference type="ChEBI" id="CHEBI:15378"/>
        <dbReference type="ChEBI" id="CHEBI:83064"/>
        <dbReference type="ChEBI" id="CHEBI:173113"/>
        <dbReference type="EC" id="3.1.4.58"/>
    </reaction>
</comment>
<evidence type="ECO:0000256" key="1">
    <source>
        <dbReference type="ARBA" id="ARBA00022801"/>
    </source>
</evidence>
<comment type="similarity">
    <text evidence="2">Belongs to the 2H phosphoesterase superfamily. ThpR family.</text>
</comment>
<dbReference type="Gene3D" id="3.90.1140.10">
    <property type="entry name" value="Cyclic phosphodiesterase"/>
    <property type="match status" value="1"/>
</dbReference>
<dbReference type="RefSeq" id="WP_092503477.1">
    <property type="nucleotide sequence ID" value="NZ_FOEH01000002.1"/>
</dbReference>
<dbReference type="InterPro" id="IPR004175">
    <property type="entry name" value="RNA_CPDase"/>
</dbReference>
<accession>A0A1H9D6R9</accession>
<feature type="short sequence motif" description="HXTX 2" evidence="2">
    <location>
        <begin position="129"/>
        <end position="132"/>
    </location>
</feature>
<dbReference type="PANTHER" id="PTHR35561">
    <property type="entry name" value="RNA 2',3'-CYCLIC PHOSPHODIESTERASE"/>
    <property type="match status" value="1"/>
</dbReference>
<comment type="caution">
    <text evidence="3">The sequence shown here is derived from an EMBL/GenBank/DDBJ whole genome shotgun (WGS) entry which is preliminary data.</text>
</comment>
<keyword evidence="4" id="KW-1185">Reference proteome</keyword>